<dbReference type="HOGENOM" id="CLU_2312771_0_0_1"/>
<organism evidence="1 2">
    <name type="scientific">Collybiopsis luxurians FD-317 M1</name>
    <dbReference type="NCBI Taxonomy" id="944289"/>
    <lineage>
        <taxon>Eukaryota</taxon>
        <taxon>Fungi</taxon>
        <taxon>Dikarya</taxon>
        <taxon>Basidiomycota</taxon>
        <taxon>Agaricomycotina</taxon>
        <taxon>Agaricomycetes</taxon>
        <taxon>Agaricomycetidae</taxon>
        <taxon>Agaricales</taxon>
        <taxon>Marasmiineae</taxon>
        <taxon>Omphalotaceae</taxon>
        <taxon>Collybiopsis</taxon>
        <taxon>Collybiopsis luxurians</taxon>
    </lineage>
</organism>
<evidence type="ECO:0000313" key="1">
    <source>
        <dbReference type="EMBL" id="KIK51915.1"/>
    </source>
</evidence>
<evidence type="ECO:0000313" key="2">
    <source>
        <dbReference type="Proteomes" id="UP000053593"/>
    </source>
</evidence>
<dbReference type="Proteomes" id="UP000053593">
    <property type="component" value="Unassembled WGS sequence"/>
</dbReference>
<name>A0A0D0ANT5_9AGAR</name>
<reference evidence="1 2" key="1">
    <citation type="submission" date="2014-04" db="EMBL/GenBank/DDBJ databases">
        <title>Evolutionary Origins and Diversification of the Mycorrhizal Mutualists.</title>
        <authorList>
            <consortium name="DOE Joint Genome Institute"/>
            <consortium name="Mycorrhizal Genomics Consortium"/>
            <person name="Kohler A."/>
            <person name="Kuo A."/>
            <person name="Nagy L.G."/>
            <person name="Floudas D."/>
            <person name="Copeland A."/>
            <person name="Barry K.W."/>
            <person name="Cichocki N."/>
            <person name="Veneault-Fourrey C."/>
            <person name="LaButti K."/>
            <person name="Lindquist E.A."/>
            <person name="Lipzen A."/>
            <person name="Lundell T."/>
            <person name="Morin E."/>
            <person name="Murat C."/>
            <person name="Riley R."/>
            <person name="Ohm R."/>
            <person name="Sun H."/>
            <person name="Tunlid A."/>
            <person name="Henrissat B."/>
            <person name="Grigoriev I.V."/>
            <person name="Hibbett D.S."/>
            <person name="Martin F."/>
        </authorList>
    </citation>
    <scope>NUCLEOTIDE SEQUENCE [LARGE SCALE GENOMIC DNA]</scope>
    <source>
        <strain evidence="1 2">FD-317 M1</strain>
    </source>
</reference>
<gene>
    <name evidence="1" type="ORF">GYMLUDRAFT_50279</name>
</gene>
<protein>
    <submittedName>
        <fullName evidence="1">Uncharacterized protein</fullName>
    </submittedName>
</protein>
<keyword evidence="2" id="KW-1185">Reference proteome</keyword>
<proteinExistence type="predicted"/>
<dbReference type="EMBL" id="KN834852">
    <property type="protein sequence ID" value="KIK51915.1"/>
    <property type="molecule type" value="Genomic_DNA"/>
</dbReference>
<sequence>MGTLRGRRHRNYWNGSGFTICGREGHDSILRFKKFTFVAKRKTVVNIDSADDRFDNVREHCRFIEPPIISGWIWLSYGTITLRILHDIRIHLRHSSDDFV</sequence>
<dbReference type="AlphaFoldDB" id="A0A0D0ANT5"/>
<accession>A0A0D0ANT5</accession>
<feature type="non-terminal residue" evidence="1">
    <location>
        <position position="100"/>
    </location>
</feature>